<sequence length="428" mass="49216">MLVKFIVENFRSLRDRIELDISKSTLKGHVGNYFEHQDSRFLTTTIIYGANASGKSGFLRAFQALEYLVLNSADFKLDKVIAPYEPFLLDEDNQNNPVSFEIEFISNDTRYSYFLSYSRKEIETEELNVHNGNYKALLFSREKGKDIKFGDSYRGGKKTIERMTLPNQLFLSKAVENNVEVLLDAYRFFDNKLKVYPILEGLAEEDLKRLYAKRLAEDANSSFSRKFNALICALDTGIAQVSAEEANEEMFRFPANIPEEVKASFLDQYKYDIKTYHKVYKGGKHVGQKAFDVNEESSGTKNLFALGGVIIEALEQGHVLIVDELEKNLHPDITTFLIRLFHRPDINRNNAQLIFATHDITQLSHDTFRRDQVWFVEKDEFGASSMFRCSDIEGVRADTPLDKWYIAGRLGATPVIQDENFLVEMQED</sequence>
<dbReference type="GO" id="GO:0016887">
    <property type="term" value="F:ATP hydrolysis activity"/>
    <property type="evidence" value="ECO:0007669"/>
    <property type="project" value="InterPro"/>
</dbReference>
<reference evidence="2 3" key="1">
    <citation type="submission" date="2019-02" db="EMBL/GenBank/DDBJ databases">
        <title>Pedobacter sp. RP-3-21 sp. nov., isolated from Arctic soil.</title>
        <authorList>
            <person name="Dahal R.H."/>
        </authorList>
    </citation>
    <scope>NUCLEOTIDE SEQUENCE [LARGE SCALE GENOMIC DNA]</scope>
    <source>
        <strain evidence="2 3">RP-3-21</strain>
    </source>
</reference>
<comment type="caution">
    <text evidence="2">The sequence shown here is derived from an EMBL/GenBank/DDBJ whole genome shotgun (WGS) entry which is preliminary data.</text>
</comment>
<keyword evidence="3" id="KW-1185">Reference proteome</keyword>
<name>A0A4V2MS20_9SPHI</name>
<protein>
    <submittedName>
        <fullName evidence="2">ATP-binding protein</fullName>
    </submittedName>
</protein>
<dbReference type="PANTHER" id="PTHR40396:SF1">
    <property type="entry name" value="ATPASE AAA-TYPE CORE DOMAIN-CONTAINING PROTEIN"/>
    <property type="match status" value="1"/>
</dbReference>
<proteinExistence type="predicted"/>
<dbReference type="InterPro" id="IPR003959">
    <property type="entry name" value="ATPase_AAA_core"/>
</dbReference>
<gene>
    <name evidence="2" type="ORF">EZ456_06485</name>
</gene>
<organism evidence="2 3">
    <name type="scientific">Pedobacter psychrodurus</name>
    <dbReference type="NCBI Taxonomy" id="2530456"/>
    <lineage>
        <taxon>Bacteria</taxon>
        <taxon>Pseudomonadati</taxon>
        <taxon>Bacteroidota</taxon>
        <taxon>Sphingobacteriia</taxon>
        <taxon>Sphingobacteriales</taxon>
        <taxon>Sphingobacteriaceae</taxon>
        <taxon>Pedobacter</taxon>
    </lineage>
</organism>
<keyword evidence="2" id="KW-0067">ATP-binding</keyword>
<dbReference type="InterPro" id="IPR027417">
    <property type="entry name" value="P-loop_NTPase"/>
</dbReference>
<evidence type="ECO:0000259" key="1">
    <source>
        <dbReference type="Pfam" id="PF13304"/>
    </source>
</evidence>
<dbReference type="PANTHER" id="PTHR40396">
    <property type="entry name" value="ATPASE-LIKE PROTEIN"/>
    <property type="match status" value="1"/>
</dbReference>
<dbReference type="EMBL" id="SJSO01000004">
    <property type="protein sequence ID" value="TCD28327.1"/>
    <property type="molecule type" value="Genomic_DNA"/>
</dbReference>
<dbReference type="AlphaFoldDB" id="A0A4V2MS20"/>
<dbReference type="GO" id="GO:0005524">
    <property type="term" value="F:ATP binding"/>
    <property type="evidence" value="ECO:0007669"/>
    <property type="project" value="UniProtKB-KW"/>
</dbReference>
<dbReference type="Pfam" id="PF13304">
    <property type="entry name" value="AAA_21"/>
    <property type="match status" value="1"/>
</dbReference>
<evidence type="ECO:0000313" key="3">
    <source>
        <dbReference type="Proteomes" id="UP000293925"/>
    </source>
</evidence>
<evidence type="ECO:0000313" key="2">
    <source>
        <dbReference type="EMBL" id="TCD28327.1"/>
    </source>
</evidence>
<dbReference type="SUPFAM" id="SSF52540">
    <property type="entry name" value="P-loop containing nucleoside triphosphate hydrolases"/>
    <property type="match status" value="1"/>
</dbReference>
<accession>A0A4V2MS20</accession>
<dbReference type="Proteomes" id="UP000293925">
    <property type="component" value="Unassembled WGS sequence"/>
</dbReference>
<feature type="domain" description="ATPase AAA-type core" evidence="1">
    <location>
        <begin position="45"/>
        <end position="360"/>
    </location>
</feature>
<dbReference type="OrthoDB" id="9809324at2"/>
<dbReference type="RefSeq" id="WP_131528476.1">
    <property type="nucleotide sequence ID" value="NZ_SJSO01000004.1"/>
</dbReference>
<keyword evidence="2" id="KW-0547">Nucleotide-binding</keyword>
<dbReference type="Gene3D" id="3.40.50.300">
    <property type="entry name" value="P-loop containing nucleotide triphosphate hydrolases"/>
    <property type="match status" value="1"/>
</dbReference>